<keyword evidence="2 6" id="KW-0378">Hydrolase</keyword>
<dbReference type="GO" id="GO:0016787">
    <property type="term" value="F:hydrolase activity"/>
    <property type="evidence" value="ECO:0007669"/>
    <property type="project" value="UniProtKB-KW"/>
</dbReference>
<dbReference type="AlphaFoldDB" id="A0A4T0WCP7"/>
<reference evidence="6 7" key="1">
    <citation type="journal article" date="2019" name="Genome Biol. Evol.">
        <title>Genomic Plasticity Mediated by Transposable Elements in the Plant Pathogenic Fungus Colletotrichum higginsianum.</title>
        <authorList>
            <person name="Tsushima A."/>
            <person name="Gan P."/>
            <person name="Kumakura N."/>
            <person name="Narusaka M."/>
            <person name="Takano Y."/>
            <person name="Narusaka Y."/>
            <person name="Shirasu K."/>
        </authorList>
    </citation>
    <scope>NUCLEOTIDE SEQUENCE [LARGE SCALE GENOMIC DNA]</scope>
    <source>
        <strain evidence="6 7">MAFF305635-RFP</strain>
    </source>
</reference>
<feature type="chain" id="PRO_5020671802" evidence="3">
    <location>
        <begin position="28"/>
        <end position="543"/>
    </location>
</feature>
<evidence type="ECO:0000256" key="2">
    <source>
        <dbReference type="ARBA" id="ARBA00022801"/>
    </source>
</evidence>
<feature type="signal peptide" evidence="3">
    <location>
        <begin position="1"/>
        <end position="27"/>
    </location>
</feature>
<dbReference type="PANTHER" id="PTHR43248:SF25">
    <property type="entry name" value="AB HYDROLASE-1 DOMAIN-CONTAINING PROTEIN-RELATED"/>
    <property type="match status" value="1"/>
</dbReference>
<evidence type="ECO:0000313" key="6">
    <source>
        <dbReference type="EMBL" id="TID02828.1"/>
    </source>
</evidence>
<evidence type="ECO:0000256" key="1">
    <source>
        <dbReference type="ARBA" id="ARBA00010088"/>
    </source>
</evidence>
<dbReference type="EMBL" id="MWPZ01000003">
    <property type="protein sequence ID" value="TID02828.1"/>
    <property type="molecule type" value="Genomic_DNA"/>
</dbReference>
<evidence type="ECO:0000259" key="4">
    <source>
        <dbReference type="Pfam" id="PF00561"/>
    </source>
</evidence>
<protein>
    <submittedName>
        <fullName evidence="6">Putative hydrolase</fullName>
    </submittedName>
</protein>
<feature type="domain" description="Peptidase S33 tripeptidyl aminopeptidase-like C-terminal" evidence="5">
    <location>
        <begin position="412"/>
        <end position="515"/>
    </location>
</feature>
<dbReference type="Proteomes" id="UP000305883">
    <property type="component" value="Unassembled WGS sequence"/>
</dbReference>
<dbReference type="SUPFAM" id="SSF53474">
    <property type="entry name" value="alpha/beta-Hydrolases"/>
    <property type="match status" value="1"/>
</dbReference>
<dbReference type="PANTHER" id="PTHR43248">
    <property type="entry name" value="2-SUCCINYL-6-HYDROXY-2,4-CYCLOHEXADIENE-1-CARBOXYLATE SYNTHASE"/>
    <property type="match status" value="1"/>
</dbReference>
<dbReference type="Gene3D" id="3.40.50.1820">
    <property type="entry name" value="alpha/beta hydrolase"/>
    <property type="match status" value="1"/>
</dbReference>
<evidence type="ECO:0000313" key="7">
    <source>
        <dbReference type="Proteomes" id="UP000305883"/>
    </source>
</evidence>
<dbReference type="Pfam" id="PF08386">
    <property type="entry name" value="Abhydrolase_4"/>
    <property type="match status" value="1"/>
</dbReference>
<gene>
    <name evidence="6" type="ORF">CH35J_003560</name>
</gene>
<keyword evidence="3" id="KW-0732">Signal</keyword>
<dbReference type="InterPro" id="IPR051601">
    <property type="entry name" value="Serine_prot/Carboxylest_S33"/>
</dbReference>
<dbReference type="Pfam" id="PF00561">
    <property type="entry name" value="Abhydrolase_1"/>
    <property type="match status" value="1"/>
</dbReference>
<dbReference type="OrthoDB" id="425534at2759"/>
<comment type="similarity">
    <text evidence="1">Belongs to the peptidase S33 family.</text>
</comment>
<name>A0A4T0WCP7_9PEZI</name>
<dbReference type="InterPro" id="IPR029058">
    <property type="entry name" value="AB_hydrolase_fold"/>
</dbReference>
<accession>A0A4T0WCP7</accession>
<dbReference type="InterPro" id="IPR013595">
    <property type="entry name" value="Pept_S33_TAP-like_C"/>
</dbReference>
<feature type="domain" description="AB hydrolase-1" evidence="4">
    <location>
        <begin position="196"/>
        <end position="274"/>
    </location>
</feature>
<comment type="caution">
    <text evidence="6">The sequence shown here is derived from an EMBL/GenBank/DDBJ whole genome shotgun (WGS) entry which is preliminary data.</text>
</comment>
<sequence length="543" mass="60148">MLTSKPLSRWYLLAALAGTALITTASASDHASIEWRRCDDVHEIFSLIGQKIHVPIECSNVTVPLDYAEPNSTATLDLKVIKVPALKQPSKGSVVLHFGGPTDSGRLSMAALSETMQIITGQGFDLIGWEQRGTWDTMPLFCSDKSQNRSVTDVPQVNMAVTPDDRMNVGRNWAFAEVEAQRCYEYAKDKGAELVGTMYTVRDVWEIVDALGGDRLLRFWGISYGTVVGSTAAALHPDRVERLVLDGVTNPQQWWAGETWEMLTDTDKVFSGFLRTCFEKPDACVLAAKNPNATAAQLESKIYDLIDDLKYQPIPVPVSDAIPLGIIDQNMVKGVIRMGLYTPSQYPALAVRLQLLLDGDIDALIKGYTATWATNSLGDIGLTIPCTDNALRVDDLEDLMPELSRASKMSRLAGDLLSWNTHMCARWKLNSKEKFTRGFHEPIDTRSPLLIFGNEYDVVTPYVSARNISTSFPGSALVKYNAFGHGIQAQPSLCTVETMKRYLEDGVLPAEDTVCEPAAHVWEEQDWATLWEELGYQRPNSTD</sequence>
<proteinExistence type="inferred from homology"/>
<evidence type="ECO:0000259" key="5">
    <source>
        <dbReference type="Pfam" id="PF08386"/>
    </source>
</evidence>
<evidence type="ECO:0000256" key="3">
    <source>
        <dbReference type="SAM" id="SignalP"/>
    </source>
</evidence>
<organism evidence="6 7">
    <name type="scientific">Colletotrichum higginsianum</name>
    <dbReference type="NCBI Taxonomy" id="80884"/>
    <lineage>
        <taxon>Eukaryota</taxon>
        <taxon>Fungi</taxon>
        <taxon>Dikarya</taxon>
        <taxon>Ascomycota</taxon>
        <taxon>Pezizomycotina</taxon>
        <taxon>Sordariomycetes</taxon>
        <taxon>Hypocreomycetidae</taxon>
        <taxon>Glomerellales</taxon>
        <taxon>Glomerellaceae</taxon>
        <taxon>Colletotrichum</taxon>
        <taxon>Colletotrichum destructivum species complex</taxon>
    </lineage>
</organism>
<dbReference type="InterPro" id="IPR000073">
    <property type="entry name" value="AB_hydrolase_1"/>
</dbReference>